<evidence type="ECO:0000313" key="3">
    <source>
        <dbReference type="Proteomes" id="UP001499993"/>
    </source>
</evidence>
<dbReference type="Proteomes" id="UP001499993">
    <property type="component" value="Unassembled WGS sequence"/>
</dbReference>
<name>A0ABP9GSK9_9ACTN</name>
<organism evidence="2 3">
    <name type="scientific">Streptomonospora halophila</name>
    <dbReference type="NCBI Taxonomy" id="427369"/>
    <lineage>
        <taxon>Bacteria</taxon>
        <taxon>Bacillati</taxon>
        <taxon>Actinomycetota</taxon>
        <taxon>Actinomycetes</taxon>
        <taxon>Streptosporangiales</taxon>
        <taxon>Nocardiopsidaceae</taxon>
        <taxon>Streptomonospora</taxon>
    </lineage>
</organism>
<comment type="caution">
    <text evidence="2">The sequence shown here is derived from an EMBL/GenBank/DDBJ whole genome shotgun (WGS) entry which is preliminary data.</text>
</comment>
<proteinExistence type="predicted"/>
<dbReference type="EMBL" id="BAABIK010000026">
    <property type="protein sequence ID" value="GAA4951928.1"/>
    <property type="molecule type" value="Genomic_DNA"/>
</dbReference>
<accession>A0ABP9GSK9</accession>
<dbReference type="InterPro" id="IPR024385">
    <property type="entry name" value="DUF3854"/>
</dbReference>
<dbReference type="Pfam" id="PF12965">
    <property type="entry name" value="DUF3854"/>
    <property type="match status" value="1"/>
</dbReference>
<feature type="domain" description="DUF3854" evidence="1">
    <location>
        <begin position="117"/>
        <end position="229"/>
    </location>
</feature>
<sequence length="871" mass="94347">MTTKTLSDTHRAMLADSGLTPEVIDARGYWTATAPKDLRGIEIGGEAVFSRRQTGSELLPSLVVPMWSVDGDVALYQHRPDTPRTDSRSGKTIKYETPSGARMILDVPPTVREHIGNPAVDLWVTEGAKKADSAAVLGVPCIALAGVWNFRGTNVDGGKTELPDWDRIALNGRSVYVAFDSDVVTKDAVKGALRRLSGLLKRRGADVRIAVLESQPDGSKTGLDDLLAVGKEGALEELKVKAVPADDYLADAEAPLTELLAEYIQDTYELVRDRSGQVYGIVRAGGSVARPLDSGRFSIMSEAPARMREAKRTPIMHSRDIGAVRDYLDGLKKDYRVYEPGLRAVQTAAGIVIDLGRDDGKVVEVTAEGWKVREPSADLPLFTRSDAPGELPIPTEGGSISDLRKLINVDDTGFDLVHGWLLGAFFADHSRPWLYFQGTQGSGKSQAARAALSLVDPQNAAAADMEKGGRFDLVTTATNNYMVALDNLTGIKGHVSDTLASLTTGARMTRRVLHTTNSEMVVELKRAGVFTGIDIIGIRNDLRQRMVAVPMQPFLGSEGRVTDDELRRMERELRPGILGALLSEVSAVLRARECPEVVNREVQRLGDYSRNLRAYDHVFATDLYGAYAENIRESFAEALAGDMFARTLRELLLDKTAEQDVWTVAPGALLEALEERKPRAALGTDINDYDWPGSAKYLTKHVGMAMGLLDGEFTFRKSDKRTKADRGGYVFQKRTEACTEACTSMTRENAEGAPIGDASDANSCSPGAKTYMCTCTDLPRGDQTSRHSRHPVSAAAPETVADQVEQEMHASVHTSPAASAVAEWVREHGPATLVQIIAAGFELGDLTAASEAGLIASHGEWTPEGTPFVAV</sequence>
<reference evidence="3" key="1">
    <citation type="journal article" date="2019" name="Int. J. Syst. Evol. Microbiol.">
        <title>The Global Catalogue of Microorganisms (GCM) 10K type strain sequencing project: providing services to taxonomists for standard genome sequencing and annotation.</title>
        <authorList>
            <consortium name="The Broad Institute Genomics Platform"/>
            <consortium name="The Broad Institute Genome Sequencing Center for Infectious Disease"/>
            <person name="Wu L."/>
            <person name="Ma J."/>
        </authorList>
    </citation>
    <scope>NUCLEOTIDE SEQUENCE [LARGE SCALE GENOMIC DNA]</scope>
    <source>
        <strain evidence="3">JCM 18123</strain>
    </source>
</reference>
<evidence type="ECO:0000313" key="2">
    <source>
        <dbReference type="EMBL" id="GAA4951928.1"/>
    </source>
</evidence>
<dbReference type="RefSeq" id="WP_345558180.1">
    <property type="nucleotide sequence ID" value="NZ_BAABIK010000026.1"/>
</dbReference>
<protein>
    <recommendedName>
        <fullName evidence="1">DUF3854 domain-containing protein</fullName>
    </recommendedName>
</protein>
<keyword evidence="3" id="KW-1185">Reference proteome</keyword>
<evidence type="ECO:0000259" key="1">
    <source>
        <dbReference type="Pfam" id="PF12965"/>
    </source>
</evidence>
<gene>
    <name evidence="2" type="ORF">GCM10023224_40740</name>
</gene>